<dbReference type="GO" id="GO:0005886">
    <property type="term" value="C:plasma membrane"/>
    <property type="evidence" value="ECO:0007669"/>
    <property type="project" value="TreeGrafter"/>
</dbReference>
<dbReference type="GO" id="GO:0015386">
    <property type="term" value="F:potassium:proton antiporter activity"/>
    <property type="evidence" value="ECO:0007669"/>
    <property type="project" value="TreeGrafter"/>
</dbReference>
<dbReference type="AlphaFoldDB" id="A0A1Z3N821"/>
<feature type="transmembrane region" description="Helical" evidence="5">
    <location>
        <begin position="143"/>
        <end position="162"/>
    </location>
</feature>
<feature type="transmembrane region" description="Helical" evidence="5">
    <location>
        <begin position="292"/>
        <end position="318"/>
    </location>
</feature>
<feature type="transmembrane region" description="Helical" evidence="5">
    <location>
        <begin position="108"/>
        <end position="131"/>
    </location>
</feature>
<dbReference type="Proteomes" id="UP000197003">
    <property type="component" value="Chromosome"/>
</dbReference>
<feature type="transmembrane region" description="Helical" evidence="5">
    <location>
        <begin position="174"/>
        <end position="192"/>
    </location>
</feature>
<dbReference type="InterPro" id="IPR004837">
    <property type="entry name" value="NaCa_Exmemb"/>
</dbReference>
<evidence type="ECO:0000256" key="4">
    <source>
        <dbReference type="ARBA" id="ARBA00023136"/>
    </source>
</evidence>
<accession>A0A1Z3N821</accession>
<dbReference type="PANTHER" id="PTHR37958:SF1">
    <property type="entry name" value="SODIUM-POTASSIUM_PROTON ANTIPORTER CHAA"/>
    <property type="match status" value="1"/>
</dbReference>
<comment type="subcellular location">
    <subcellularLocation>
        <location evidence="1">Membrane</location>
        <topology evidence="1">Multi-pass membrane protein</topology>
    </subcellularLocation>
</comment>
<evidence type="ECO:0000256" key="5">
    <source>
        <dbReference type="SAM" id="Phobius"/>
    </source>
</evidence>
<feature type="transmembrane region" description="Helical" evidence="5">
    <location>
        <begin position="330"/>
        <end position="347"/>
    </location>
</feature>
<gene>
    <name evidence="7" type="ORF">B9G79_08485</name>
</gene>
<evidence type="ECO:0000313" key="8">
    <source>
        <dbReference type="Proteomes" id="UP000197003"/>
    </source>
</evidence>
<reference evidence="7 8" key="1">
    <citation type="submission" date="2017-04" db="EMBL/GenBank/DDBJ databases">
        <title>Whole genome sequence of Bdellovibrio bacteriovorus strain SSB218315.</title>
        <authorList>
            <person name="Oyedara O."/>
            <person name="Rodriguez-Perez M.A."/>
        </authorList>
    </citation>
    <scope>NUCLEOTIDE SEQUENCE [LARGE SCALE GENOMIC DNA]</scope>
    <source>
        <strain evidence="7 8">SSB218315</strain>
    </source>
</reference>
<feature type="transmembrane region" description="Helical" evidence="5">
    <location>
        <begin position="224"/>
        <end position="242"/>
    </location>
</feature>
<dbReference type="GO" id="GO:0015385">
    <property type="term" value="F:sodium:proton antiporter activity"/>
    <property type="evidence" value="ECO:0007669"/>
    <property type="project" value="TreeGrafter"/>
</dbReference>
<feature type="transmembrane region" description="Helical" evidence="5">
    <location>
        <begin position="44"/>
        <end position="63"/>
    </location>
</feature>
<name>A0A1Z3N821_BDEBC</name>
<dbReference type="InterPro" id="IPR052946">
    <property type="entry name" value="Alkaline_pH_Ca-Antiporter"/>
</dbReference>
<evidence type="ECO:0000256" key="2">
    <source>
        <dbReference type="ARBA" id="ARBA00022692"/>
    </source>
</evidence>
<feature type="transmembrane region" description="Helical" evidence="5">
    <location>
        <begin position="70"/>
        <end position="88"/>
    </location>
</feature>
<evidence type="ECO:0000313" key="7">
    <source>
        <dbReference type="EMBL" id="ASD63608.1"/>
    </source>
</evidence>
<sequence length="371" mass="39614">MIMSAAQFIRKGLEPQHLVSSLSFVVFLLSSIFATDNLWVSITAAVFLGVAVMSSVHHAEVIAHKIGEGLGTLVLALCVTIIEVGLIVSLMNQSTVSADSAVLARDTVFAAVMIITNGMVALCLILGGMKYKEQEFQVQGSKSLMVVLMTLALLVFVLPNFTTTTAAGTYNPPQMIFIGIICVVLYLLFILFQTTTHKTYFEAVDTKSDISPIDSTHEITTTDAWLSFISLSVSLIAVIGLAKMISPLIEQGVDYVGAPKSMVGLLIAAIVLLPETWAAINAARANRLQTSLNLALGSGIASIALTIPTVIAFCLYTNQTLMLGLDPKNMVFLIMTFMAGTITLGTGKATLLQGAVHGVILLTYFVMSFIP</sequence>
<dbReference type="PANTHER" id="PTHR37958">
    <property type="entry name" value="SODIUM-POTASSIUM/PROTON ANTIPORTER CHAA"/>
    <property type="match status" value="1"/>
</dbReference>
<keyword evidence="3 5" id="KW-1133">Transmembrane helix</keyword>
<keyword evidence="4 5" id="KW-0472">Membrane</keyword>
<feature type="domain" description="Sodium/calcium exchanger membrane region" evidence="6">
    <location>
        <begin position="227"/>
        <end position="368"/>
    </location>
</feature>
<feature type="domain" description="Sodium/calcium exchanger membrane region" evidence="6">
    <location>
        <begin position="38"/>
        <end position="194"/>
    </location>
</feature>
<dbReference type="EMBL" id="CP020946">
    <property type="protein sequence ID" value="ASD63608.1"/>
    <property type="molecule type" value="Genomic_DNA"/>
</dbReference>
<dbReference type="RefSeq" id="WP_088565137.1">
    <property type="nucleotide sequence ID" value="NZ_CP020946.1"/>
</dbReference>
<evidence type="ECO:0000256" key="3">
    <source>
        <dbReference type="ARBA" id="ARBA00022989"/>
    </source>
</evidence>
<evidence type="ECO:0000256" key="1">
    <source>
        <dbReference type="ARBA" id="ARBA00004141"/>
    </source>
</evidence>
<organism evidence="7 8">
    <name type="scientific">Bdellovibrio bacteriovorus</name>
    <dbReference type="NCBI Taxonomy" id="959"/>
    <lineage>
        <taxon>Bacteria</taxon>
        <taxon>Pseudomonadati</taxon>
        <taxon>Bdellovibrionota</taxon>
        <taxon>Bdellovibrionia</taxon>
        <taxon>Bdellovibrionales</taxon>
        <taxon>Pseudobdellovibrionaceae</taxon>
        <taxon>Bdellovibrio</taxon>
    </lineage>
</organism>
<proteinExistence type="predicted"/>
<protein>
    <submittedName>
        <fullName evidence="7">Ionic transporter y4hA</fullName>
    </submittedName>
</protein>
<keyword evidence="2 5" id="KW-0812">Transmembrane</keyword>
<feature type="transmembrane region" description="Helical" evidence="5">
    <location>
        <begin position="262"/>
        <end position="280"/>
    </location>
</feature>
<evidence type="ECO:0000259" key="6">
    <source>
        <dbReference type="Pfam" id="PF01699"/>
    </source>
</evidence>
<dbReference type="OrthoDB" id="9787814at2"/>
<dbReference type="Pfam" id="PF01699">
    <property type="entry name" value="Na_Ca_ex"/>
    <property type="match status" value="2"/>
</dbReference>